<dbReference type="RefSeq" id="WP_147453447.1">
    <property type="nucleotide sequence ID" value="NZ_REFR01000009.1"/>
</dbReference>
<reference evidence="2 3" key="1">
    <citation type="submission" date="2018-10" db="EMBL/GenBank/DDBJ databases">
        <title>Genomic Encyclopedia of Archaeal and Bacterial Type Strains, Phase II (KMG-II): from individual species to whole genera.</title>
        <authorList>
            <person name="Goeker M."/>
        </authorList>
    </citation>
    <scope>NUCLEOTIDE SEQUENCE [LARGE SCALE GENOMIC DNA]</scope>
    <source>
        <strain evidence="2 3">DSM 25217</strain>
    </source>
</reference>
<dbReference type="Proteomes" id="UP000271227">
    <property type="component" value="Unassembled WGS sequence"/>
</dbReference>
<evidence type="ECO:0000256" key="1">
    <source>
        <dbReference type="SAM" id="MobiDB-lite"/>
    </source>
</evidence>
<organism evidence="2 3">
    <name type="scientific">Eilatimonas milleporae</name>
    <dbReference type="NCBI Taxonomy" id="911205"/>
    <lineage>
        <taxon>Bacteria</taxon>
        <taxon>Pseudomonadati</taxon>
        <taxon>Pseudomonadota</taxon>
        <taxon>Alphaproteobacteria</taxon>
        <taxon>Kordiimonadales</taxon>
        <taxon>Kordiimonadaceae</taxon>
        <taxon>Eilatimonas</taxon>
    </lineage>
</organism>
<dbReference type="EMBL" id="REFR01000009">
    <property type="protein sequence ID" value="RMB12077.1"/>
    <property type="molecule type" value="Genomic_DNA"/>
</dbReference>
<feature type="region of interest" description="Disordered" evidence="1">
    <location>
        <begin position="38"/>
        <end position="68"/>
    </location>
</feature>
<keyword evidence="3" id="KW-1185">Reference proteome</keyword>
<comment type="caution">
    <text evidence="2">The sequence shown here is derived from an EMBL/GenBank/DDBJ whole genome shotgun (WGS) entry which is preliminary data.</text>
</comment>
<dbReference type="AlphaFoldDB" id="A0A3M0CSX7"/>
<evidence type="ECO:0000313" key="2">
    <source>
        <dbReference type="EMBL" id="RMB12077.1"/>
    </source>
</evidence>
<protein>
    <submittedName>
        <fullName evidence="2">Uncharacterized protein</fullName>
    </submittedName>
</protein>
<sequence length="68" mass="7456">MTDPILKTRHFITDERNGKTAHRHKGVAGYTQIKRIAQLPPGSQAIKKPGPGTRKVPNPGEVSEKSAR</sequence>
<accession>A0A3M0CSX7</accession>
<dbReference type="InParanoid" id="A0A3M0CSX7"/>
<proteinExistence type="predicted"/>
<evidence type="ECO:0000313" key="3">
    <source>
        <dbReference type="Proteomes" id="UP000271227"/>
    </source>
</evidence>
<gene>
    <name evidence="2" type="ORF">BXY39_0567</name>
</gene>
<name>A0A3M0CSX7_9PROT</name>